<dbReference type="AlphaFoldDB" id="A0A244CMQ8"/>
<proteinExistence type="predicted"/>
<comment type="caution">
    <text evidence="1">The sequence shown here is derived from an EMBL/GenBank/DDBJ whole genome shotgun (WGS) entry which is preliminary data.</text>
</comment>
<reference evidence="1 2" key="1">
    <citation type="submission" date="2017-02" db="EMBL/GenBank/DDBJ databases">
        <title>Pseudoalteromonas ulvae TC14 Genome.</title>
        <authorList>
            <person name="Molmeret M."/>
        </authorList>
    </citation>
    <scope>NUCLEOTIDE SEQUENCE [LARGE SCALE GENOMIC DNA]</scope>
    <source>
        <strain evidence="1">TC14</strain>
    </source>
</reference>
<evidence type="ECO:0000313" key="1">
    <source>
        <dbReference type="EMBL" id="OUL56884.1"/>
    </source>
</evidence>
<dbReference type="Proteomes" id="UP000194841">
    <property type="component" value="Unassembled WGS sequence"/>
</dbReference>
<keyword evidence="2" id="KW-1185">Reference proteome</keyword>
<protein>
    <submittedName>
        <fullName evidence="1">Uncharacterized protein</fullName>
    </submittedName>
</protein>
<evidence type="ECO:0000313" key="2">
    <source>
        <dbReference type="Proteomes" id="UP000194841"/>
    </source>
</evidence>
<organism evidence="1 2">
    <name type="scientific">Pseudoalteromonas ulvae</name>
    <dbReference type="NCBI Taxonomy" id="107327"/>
    <lineage>
        <taxon>Bacteria</taxon>
        <taxon>Pseudomonadati</taxon>
        <taxon>Pseudomonadota</taxon>
        <taxon>Gammaproteobacteria</taxon>
        <taxon>Alteromonadales</taxon>
        <taxon>Pseudoalteromonadaceae</taxon>
        <taxon>Pseudoalteromonas</taxon>
    </lineage>
</organism>
<dbReference type="EMBL" id="MWPV01000005">
    <property type="protein sequence ID" value="OUL56884.1"/>
    <property type="molecule type" value="Genomic_DNA"/>
</dbReference>
<accession>A0A244CMQ8</accession>
<sequence>MATALLCLVACNDQDETAQIEAKHISSYTANLRNVMINHYNLMSQVQNPAQSHEQQQKTLADIKRVKTQFEQYSEHTTLQTIVTLYDTALNQLFIRNLQLLELSAPLWVSDPNLRFNLTQDDYYFAHQSRLTDLINMVDEFDSLMLEHLESVRQDMMASNLTKQQRIRVWPDMQSIVGGYLSSIKPTIHSLKGSAKVQREHAEKLYNQAQQFYNQVGSQS</sequence>
<gene>
    <name evidence="1" type="ORF">B1199_16080</name>
</gene>
<name>A0A244CMQ8_PSEDV</name>